<feature type="transmembrane region" description="Helical" evidence="1">
    <location>
        <begin position="74"/>
        <end position="92"/>
    </location>
</feature>
<keyword evidence="1" id="KW-1133">Transmembrane helix</keyword>
<feature type="transmembrane region" description="Helical" evidence="1">
    <location>
        <begin position="7"/>
        <end position="24"/>
    </location>
</feature>
<dbReference type="Proteomes" id="UP000186141">
    <property type="component" value="Unassembled WGS sequence"/>
</dbReference>
<accession>A0A1N7QQG2</accession>
<reference evidence="2 3" key="1">
    <citation type="submission" date="2017-01" db="EMBL/GenBank/DDBJ databases">
        <authorList>
            <person name="Mah S.A."/>
            <person name="Swanson W.J."/>
            <person name="Moy G.W."/>
            <person name="Vacquier V.D."/>
        </authorList>
    </citation>
    <scope>NUCLEOTIDE SEQUENCE [LARGE SCALE GENOMIC DNA]</scope>
    <source>
        <strain evidence="2 3">DSM 26375</strain>
    </source>
</reference>
<keyword evidence="1" id="KW-0812">Transmembrane</keyword>
<gene>
    <name evidence="2" type="ORF">SAMN05421774_12010</name>
</gene>
<dbReference type="RefSeq" id="WP_076534530.1">
    <property type="nucleotide sequence ID" value="NZ_BMEH01000019.1"/>
</dbReference>
<dbReference type="STRING" id="1086013.SAMN05421774_12010"/>
<keyword evidence="1" id="KW-0472">Membrane</keyword>
<feature type="transmembrane region" description="Helical" evidence="1">
    <location>
        <begin position="122"/>
        <end position="143"/>
    </location>
</feature>
<dbReference type="AlphaFoldDB" id="A0A1N7QQG2"/>
<organism evidence="2 3">
    <name type="scientific">Gemmobacter megaterium</name>
    <dbReference type="NCBI Taxonomy" id="1086013"/>
    <lineage>
        <taxon>Bacteria</taxon>
        <taxon>Pseudomonadati</taxon>
        <taxon>Pseudomonadota</taxon>
        <taxon>Alphaproteobacteria</taxon>
        <taxon>Rhodobacterales</taxon>
        <taxon>Paracoccaceae</taxon>
        <taxon>Gemmobacter</taxon>
    </lineage>
</organism>
<keyword evidence="3" id="KW-1185">Reference proteome</keyword>
<evidence type="ECO:0000256" key="1">
    <source>
        <dbReference type="SAM" id="Phobius"/>
    </source>
</evidence>
<name>A0A1N7QQG2_9RHOB</name>
<dbReference type="EMBL" id="FTOT01000020">
    <property type="protein sequence ID" value="SIT25101.1"/>
    <property type="molecule type" value="Genomic_DNA"/>
</dbReference>
<evidence type="ECO:0008006" key="4">
    <source>
        <dbReference type="Google" id="ProtNLM"/>
    </source>
</evidence>
<dbReference type="OrthoDB" id="7727399at2"/>
<proteinExistence type="predicted"/>
<sequence>MRATETLSGLALVLFAIVMLLWVIPAQIPSGFSGQLSPRLLPQITMWAVLALGLWIAAQAVLSSRIAAHRPGPFMRAEVLALVTLPALVLLALWVLRLAGPLVAGALLVVGAALMMGERNPLALILLPAGALGAGWLLLYRILGTTVG</sequence>
<protein>
    <recommendedName>
        <fullName evidence="4">Tripartite tricarboxylate transporter TctB family protein</fullName>
    </recommendedName>
</protein>
<evidence type="ECO:0000313" key="3">
    <source>
        <dbReference type="Proteomes" id="UP000186141"/>
    </source>
</evidence>
<evidence type="ECO:0000313" key="2">
    <source>
        <dbReference type="EMBL" id="SIT25101.1"/>
    </source>
</evidence>
<feature type="transmembrane region" description="Helical" evidence="1">
    <location>
        <begin position="44"/>
        <end position="62"/>
    </location>
</feature>